<reference evidence="2" key="4">
    <citation type="submission" date="2024-05" db="EMBL/GenBank/DDBJ databases">
        <authorList>
            <person name="Sun Q."/>
            <person name="Zhou Y."/>
        </authorList>
    </citation>
    <scope>NUCLEOTIDE SEQUENCE</scope>
    <source>
        <strain evidence="2">CGMCC 1.18437</strain>
    </source>
</reference>
<evidence type="ECO:0000313" key="5">
    <source>
        <dbReference type="Proteomes" id="UP000619376"/>
    </source>
</evidence>
<dbReference type="EMBL" id="JACHFK010000024">
    <property type="protein sequence ID" value="MBB5379221.1"/>
    <property type="molecule type" value="Genomic_DNA"/>
</dbReference>
<proteinExistence type="predicted"/>
<keyword evidence="1" id="KW-1133">Transmembrane helix</keyword>
<reference evidence="5" key="2">
    <citation type="journal article" date="2019" name="Int. J. Syst. Evol. Microbiol.">
        <title>The Global Catalogue of Microorganisms (GCM) 10K type strain sequencing project: providing services to taxonomists for standard genome sequencing and annotation.</title>
        <authorList>
            <consortium name="The Broad Institute Genomics Platform"/>
            <consortium name="The Broad Institute Genome Sequencing Center for Infectious Disease"/>
            <person name="Wu L."/>
            <person name="Ma J."/>
        </authorList>
    </citation>
    <scope>NUCLEOTIDE SEQUENCE [LARGE SCALE GENOMIC DNA]</scope>
    <source>
        <strain evidence="5">CGMCC 1.18437</strain>
    </source>
</reference>
<dbReference type="Proteomes" id="UP000619376">
    <property type="component" value="Unassembled WGS sequence"/>
</dbReference>
<evidence type="ECO:0000313" key="4">
    <source>
        <dbReference type="Proteomes" id="UP000539473"/>
    </source>
</evidence>
<keyword evidence="1" id="KW-0472">Membrane</keyword>
<protein>
    <submittedName>
        <fullName evidence="3">Uncharacterized protein</fullName>
    </submittedName>
</protein>
<dbReference type="Proteomes" id="UP000539473">
    <property type="component" value="Unassembled WGS sequence"/>
</dbReference>
<keyword evidence="1" id="KW-0812">Transmembrane</keyword>
<evidence type="ECO:0000256" key="1">
    <source>
        <dbReference type="SAM" id="Phobius"/>
    </source>
</evidence>
<dbReference type="RefSeq" id="WP_184116356.1">
    <property type="nucleotide sequence ID" value="NZ_BNAJ01000024.1"/>
</dbReference>
<dbReference type="AlphaFoldDB" id="A0A7W8NRQ1"/>
<accession>A0A7W8NRQ1</accession>
<evidence type="ECO:0000313" key="3">
    <source>
        <dbReference type="EMBL" id="MBB5379221.1"/>
    </source>
</evidence>
<sequence length="119" mass="12976">MLAWAIHTSQTLSAQYGVNPAVFGALYFGSMPLFALSVSWWWRRARRGGPTLLPALTTGLLFIGAYLYVLVAGHNLPLWVYGFMASMLVLGGLSTWRQGCAQMSTAAHTLNDDGGRTPR</sequence>
<comment type="caution">
    <text evidence="3">The sequence shown here is derived from an EMBL/GenBank/DDBJ whole genome shotgun (WGS) entry which is preliminary data.</text>
</comment>
<evidence type="ECO:0000313" key="2">
    <source>
        <dbReference type="EMBL" id="GHF65526.1"/>
    </source>
</evidence>
<feature type="transmembrane region" description="Helical" evidence="1">
    <location>
        <begin position="20"/>
        <end position="40"/>
    </location>
</feature>
<reference evidence="3 4" key="3">
    <citation type="submission" date="2020-08" db="EMBL/GenBank/DDBJ databases">
        <title>Genomic Encyclopedia of Type Strains, Phase IV (KMG-IV): sequencing the most valuable type-strain genomes for metagenomic binning, comparative biology and taxonomic classification.</title>
        <authorList>
            <person name="Goeker M."/>
        </authorList>
    </citation>
    <scope>NUCLEOTIDE SEQUENCE [LARGE SCALE GENOMIC DNA]</scope>
    <source>
        <strain evidence="3 4">DSM 27521</strain>
    </source>
</reference>
<feature type="transmembrane region" description="Helical" evidence="1">
    <location>
        <begin position="78"/>
        <end position="96"/>
    </location>
</feature>
<keyword evidence="5" id="KW-1185">Reference proteome</keyword>
<name>A0A7W8NRQ1_9DEIO</name>
<organism evidence="3 4">
    <name type="scientific">Deinococcus metalli</name>
    <dbReference type="NCBI Taxonomy" id="1141878"/>
    <lineage>
        <taxon>Bacteria</taxon>
        <taxon>Thermotogati</taxon>
        <taxon>Deinococcota</taxon>
        <taxon>Deinococci</taxon>
        <taxon>Deinococcales</taxon>
        <taxon>Deinococcaceae</taxon>
        <taxon>Deinococcus</taxon>
    </lineage>
</organism>
<feature type="transmembrane region" description="Helical" evidence="1">
    <location>
        <begin position="52"/>
        <end position="72"/>
    </location>
</feature>
<dbReference type="EMBL" id="BNAJ01000024">
    <property type="protein sequence ID" value="GHF65526.1"/>
    <property type="molecule type" value="Genomic_DNA"/>
</dbReference>
<reference evidence="2" key="1">
    <citation type="journal article" date="2014" name="Int. J. Syst. Evol. Microbiol.">
        <title>Complete genome of a new Firmicutes species belonging to the dominant human colonic microbiota ('Ruminococcus bicirculans') reveals two chromosomes and a selective capacity to utilize plant glucans.</title>
        <authorList>
            <consortium name="NISC Comparative Sequencing Program"/>
            <person name="Wegmann U."/>
            <person name="Louis P."/>
            <person name="Goesmann A."/>
            <person name="Henrissat B."/>
            <person name="Duncan S.H."/>
            <person name="Flint H.J."/>
        </authorList>
    </citation>
    <scope>NUCLEOTIDE SEQUENCE</scope>
    <source>
        <strain evidence="2">CGMCC 1.18437</strain>
    </source>
</reference>
<gene>
    <name evidence="2" type="ORF">GCM10017781_46530</name>
    <name evidence="3" type="ORF">HNQ07_004736</name>
</gene>